<proteinExistence type="predicted"/>
<gene>
    <name evidence="2" type="ORF">EEDITHA_LOCUS18193</name>
</gene>
<keyword evidence="1" id="KW-0812">Transmembrane</keyword>
<protein>
    <submittedName>
        <fullName evidence="2">Uncharacterized protein</fullName>
    </submittedName>
</protein>
<dbReference type="AlphaFoldDB" id="A0AAU9V0Z5"/>
<feature type="transmembrane region" description="Helical" evidence="1">
    <location>
        <begin position="53"/>
        <end position="75"/>
    </location>
</feature>
<sequence length="157" mass="17049">MNGNNLLRLPSNLEESESRTFLLSLRLITLMIVVVLLTLHIKSMRVFRWEHSVTGGLLVTYTIAALGLALCVGANRCGSRALQAYLTGMGAVFMSINAAVIWQRWTKAGELTLVVAELLSSLGIRLKRQVIAKVILSVAAAIALLIDLIATPILLPK</sequence>
<keyword evidence="1" id="KW-1133">Transmembrane helix</keyword>
<dbReference type="Proteomes" id="UP001153954">
    <property type="component" value="Unassembled WGS sequence"/>
</dbReference>
<keyword evidence="1" id="KW-0472">Membrane</keyword>
<feature type="transmembrane region" description="Helical" evidence="1">
    <location>
        <begin position="81"/>
        <end position="102"/>
    </location>
</feature>
<evidence type="ECO:0000256" key="1">
    <source>
        <dbReference type="SAM" id="Phobius"/>
    </source>
</evidence>
<organism evidence="2 3">
    <name type="scientific">Euphydryas editha</name>
    <name type="common">Edith's checkerspot</name>
    <dbReference type="NCBI Taxonomy" id="104508"/>
    <lineage>
        <taxon>Eukaryota</taxon>
        <taxon>Metazoa</taxon>
        <taxon>Ecdysozoa</taxon>
        <taxon>Arthropoda</taxon>
        <taxon>Hexapoda</taxon>
        <taxon>Insecta</taxon>
        <taxon>Pterygota</taxon>
        <taxon>Neoptera</taxon>
        <taxon>Endopterygota</taxon>
        <taxon>Lepidoptera</taxon>
        <taxon>Glossata</taxon>
        <taxon>Ditrysia</taxon>
        <taxon>Papilionoidea</taxon>
        <taxon>Nymphalidae</taxon>
        <taxon>Nymphalinae</taxon>
        <taxon>Euphydryas</taxon>
    </lineage>
</organism>
<evidence type="ECO:0000313" key="2">
    <source>
        <dbReference type="EMBL" id="CAH2103717.1"/>
    </source>
</evidence>
<feature type="transmembrane region" description="Helical" evidence="1">
    <location>
        <begin position="20"/>
        <end position="41"/>
    </location>
</feature>
<feature type="transmembrane region" description="Helical" evidence="1">
    <location>
        <begin position="134"/>
        <end position="155"/>
    </location>
</feature>
<accession>A0AAU9V0Z5</accession>
<reference evidence="2" key="1">
    <citation type="submission" date="2022-03" db="EMBL/GenBank/DDBJ databases">
        <authorList>
            <person name="Tunstrom K."/>
        </authorList>
    </citation>
    <scope>NUCLEOTIDE SEQUENCE</scope>
</reference>
<comment type="caution">
    <text evidence="2">The sequence shown here is derived from an EMBL/GenBank/DDBJ whole genome shotgun (WGS) entry which is preliminary data.</text>
</comment>
<name>A0AAU9V0Z5_EUPED</name>
<dbReference type="EMBL" id="CAKOGL010000026">
    <property type="protein sequence ID" value="CAH2103717.1"/>
    <property type="molecule type" value="Genomic_DNA"/>
</dbReference>
<keyword evidence="3" id="KW-1185">Reference proteome</keyword>
<evidence type="ECO:0000313" key="3">
    <source>
        <dbReference type="Proteomes" id="UP001153954"/>
    </source>
</evidence>